<dbReference type="GO" id="GO:0005737">
    <property type="term" value="C:cytoplasm"/>
    <property type="evidence" value="ECO:0007669"/>
    <property type="project" value="UniProtKB-SubCell"/>
</dbReference>
<feature type="region of interest" description="Disordered" evidence="11">
    <location>
        <begin position="3036"/>
        <end position="3113"/>
    </location>
</feature>
<feature type="compositionally biased region" description="Basic and acidic residues" evidence="11">
    <location>
        <begin position="3524"/>
        <end position="3541"/>
    </location>
</feature>
<feature type="compositionally biased region" description="Acidic residues" evidence="11">
    <location>
        <begin position="3094"/>
        <end position="3110"/>
    </location>
</feature>
<feature type="compositionally biased region" description="Polar residues" evidence="11">
    <location>
        <begin position="3438"/>
        <end position="3451"/>
    </location>
</feature>
<dbReference type="MEROPS" id="C54.007"/>
<feature type="compositionally biased region" description="Basic and acidic residues" evidence="11">
    <location>
        <begin position="443"/>
        <end position="453"/>
    </location>
</feature>
<name>A0A086K181_TOXGO</name>
<dbReference type="InterPro" id="IPR046792">
    <property type="entry name" value="Peptidase_C54_cat"/>
</dbReference>
<protein>
    <submittedName>
        <fullName evidence="13">Putative autophagy-related cysteine peptidase atg4</fullName>
    </submittedName>
</protein>
<feature type="domain" description="Peptidase C54 catalytic" evidence="12">
    <location>
        <begin position="1138"/>
        <end position="1238"/>
    </location>
</feature>
<comment type="catalytic activity">
    <reaction evidence="10">
        <text>[protein]-C-terminal L-amino acid-glycyl-phosphatidylethanolamide + H2O = [protein]-C-terminal L-amino acid-glycine + a 1,2-diacyl-sn-glycero-3-phosphoethanolamine</text>
        <dbReference type="Rhea" id="RHEA:67548"/>
        <dbReference type="Rhea" id="RHEA-COMP:17323"/>
        <dbReference type="Rhea" id="RHEA-COMP:17324"/>
        <dbReference type="ChEBI" id="CHEBI:15377"/>
        <dbReference type="ChEBI" id="CHEBI:64612"/>
        <dbReference type="ChEBI" id="CHEBI:172940"/>
        <dbReference type="ChEBI" id="CHEBI:172941"/>
    </reaction>
    <physiologicalReaction direction="left-to-right" evidence="10">
        <dbReference type="Rhea" id="RHEA:67549"/>
    </physiologicalReaction>
</comment>
<feature type="compositionally biased region" description="Low complexity" evidence="11">
    <location>
        <begin position="633"/>
        <end position="651"/>
    </location>
</feature>
<feature type="compositionally biased region" description="Basic and acidic residues" evidence="11">
    <location>
        <begin position="2330"/>
        <end position="2343"/>
    </location>
</feature>
<sequence>MLVSKYLASSMLGNLPSRSISKHAEETRKAAAQNSNGRRTTQPLGASETNPTPSTDNSGQVESCEPFDLRANPPDVSTEVSPQQMTLSTTCDQAPPEGGAPEEGFLRSTPCDGGRTRRSIDGDLTDLTAEETFENQVCIRKLPPHQELATVEADFSALNLLASSQLSPIPSVAFLDLFQKEGNQRAVNSDCYELGTETNCAHPHACAGAATSDERKLALHCFSDKTSFLCGSDLRLEKAKAALQLPMATACLGAGRVCPPSRDHESTGQMEAASRPASGPQCFTAAGTEGNRFQKELSPAEGCNDAACIRGVSMGHRENEQGPNSNPGECLQSNKPPCSAAPDSSSETCTLEGDVRTGHTGVCTPDVSGKEGDDGSPPEWPLHVQAETGDFPGAEGESSGTHPLMGVSVLADELTGLNDVSSHVDGPCLSSPLAPRSDSPVEEALRLPSRDRSPFPTVSTSFSSFEKLPSLTGSSQPDGRDAVGLDGFRISNETREDACRLLNYDENTRHPPATDPPSGSSFWSLGSPQASRRSTPVSGASTPQARSMSSSASPVLVSPLYGAAASPLLTASSAPVSSWALASVRLPPPLASFASFSRLRNSASRAHAETGHACLPAPPVPPTHSEERMSEDSVYSTSSVSSTSSSVSSASTSVLSTSSSVSFTSSSVSSTSSCTSCVSSPPSEASCGNSISTAPSSVVARPHRCTHQRPKGSVAVPACSPYSEDRREELKTSTSRPSHNPPPSLLPEAASELDHGKPSESLCLGTTASSILSSPNFFKAPGASLLSLRGPSSFFGHTLAGSSFNATSDATTASACAPQSLAMSLDALEKRPSLEARAGGRASIAGNSNDPLQPKPTGSSLFRRVRSLKQLQQDVTVVFSTWTHTLANWAAPWGAGPEEGGSVKAGERAVVLGRLFWVCEEVDHAEEACDRVWKECERKSGLPNSPNKALTWLGRRAQRRGGATGGGSPTALGSTGTPIWNGTGPRSGALPPRRNSACGPSAAASKDRDGGWRRTSAALSGLLGGGGRRGEATESAIAGLHASESGASEFAHSSGPCVGAQYPACSAEKLHALQEPDDEPDTSLTALSMDRLGVAVAGRSNKRRRLFRLPISLPGGDPWPAGRVGCVSSDAAEVQHKLAETVRAIARFTYRSGFAPMYKCCGEKKRRVGPGFEREWIAINSDVGWGCTVRAAQMLLMQALRRHFLADDEGELETGKRGSRVKDEGEAKAMILRRFAEAGQATETQRETGSAGQHGRERDTEGDKRGGRGSSRKVSRGVQAAEAIDEEGGKKNTGEALRCIREECMGRRSRKTGGEDTVSPSAARCEEQMKSLSSFRGDSRFSEPQETGTWISCDCGAAPPLGSLKNRLENIHLDNSCNAAGSDDSLPNRCRCMHTASRHLPMGRRLSTTRETLPSSDEVFASLSSPPQSRQTLDLSREGDSSHTREDARTSPQRHSASPSVMPRKPAPHASGEARSTSPSVQERPREMEDLLQWFLDVPSPPGQYPFSIFSFIRAAGGGIGWARQLYGELPLEEALFGAGRDKKTWRGPTSPSTPVTSCRGQTVSSGCKESSHLAAGSRDSQGSTFPSLSCPAASSSAASLPTCALPAHNGEVDEAAAFAGVSRENEGPSGLASLPNAFSRTSSLQGTRPRQEAASGGATSTDSPLGDENAEASQNAGSAPDLGRMHAATHAGHREEDENPMERRGLGKFAGEWFGPATASSAVKLLVEAMPQTKDELYVYVNSDGLLYPDEILLHCRNVDASSNLSALASGSSPGRGGTATPQCPEGHRGREAFHGRTPHASVTHASTHASVQSTPRGCARCSGSGGLFGVACDLSESLRGSQKGFACSDSEAVGTGRETRGPAELGEESASKREIPSDETCVHAGHTGCRASLRRRHSQERTSRGDLPSSIGGRAVEVQKAQKGRLWHVSNHGEPSASENLWRPAGGAAQTSGQPTGNWNNAHGASALEEEWEEIPFCGCASPHVTTRVSPFASQGDFCLPPRALAVGEKVRRGDPAATPDPGEPSKEPRPLLSLAPTQQPPRGPGEKVQGKRSPPSPSHCRASARAWGEETEGSHDLKRPPWNSGKGDSGGDTGGEESFEAAEEILRRLLLDEGAPRLRGDSEDSHGDTCTLPAGAGRPRRAPPSPRVLPEEGTPLLASADPTAYTILSSPRGPRPVHLLVSRGSWSVPSSPRRVRGEETGATCGDASGAEEPQRLVRRRRWVDRADQEHESCGSRDPSRATEQTEERTRSVPRRAGGRGSAARPRGRSAAGRPPGGKSGDPGKACGLHPGSEGGATEGAATQPQADEDGWRPDMCSSGVEAEETDTEKKADSMRARDVGGEDFGASTRVGVFRTLESACRLDMKSEAKKERRLACVPRLMAGTPGRSVSVQSGPGGEAEAVAAERVAKLPSSILGVDQSEDEEQEKQALVVSSRPSWSSPHLPRLPLLRSRSLSLSASLVSRGPQKEGRDTKHIPERRLRTPLEARRIVESPLLGSPAGPSASAVADDVRAELSNVCVNGVHARREPVATPVSDDGCGARASSVAAEAQPLDDCEERHALLTGFASAALSPHTPDRTRRSGPQVPPFVPRLRALPLSLDALGRGNGGTPREGVRPSEGLCRVANCEKARDETGKRACNDRFGESACVEAFGESFPDARECGFREGISPMCFTASPVLNSSRSEGSAAPSDGSATARWCSVETLLPGAGEDDILLASSGLVSHRNFPPSPACRCCRAGAASSTPRCIQFAGEERGDFGRKGTSPTNRKDERVDGRRGGEAEDEARQDADDGGEKRTEGWRKEQSAETTAAVAAVLQKSVTAGAHTFSFRGEVREAERNGGTPGPGRDDTHAADSGRDAQRLGTFVGEERDDGDSAWVSFLPFCPQRGIASPGNEKREALRQRREDRRPLGEYVCVCSSSQRDSHRSSGVGGHEAGRPSACAPIACDPLAFGPNECDPLAFGPNECSEQPSIEEGEETDGRRERRKERRGNSDGDRDSDATGAKAKAVHTCVKPEARNRWRDLHAEAYEKAATVPAAEATSVRGGEEFRAPSLVDEKDTDAKDEEAEAPSVALAASADASGASRKTRNREEDSGETGETPDEQIDETPDGAAVDCLRDDSCADVPWRRGCLLLFPLTLCSGEKINPVYVHSLLAYLELPWSLGMVAGRGQQAFYCIGTQQKALLYLDPHSGIQPPALQLPAATPSFFAGSCWKVSDVAALNPSLAVAFFVRNERQLLGLAAALKKLEEVDSFSMLQVVERRRPFSPLDLDGVLQMEEVEEGLYFGESEGAQDSSPQAAPHSSDELEARQRSAHAQQGSTAKVGEATRRARGEFVKTGGTRTEGQAKNDLEDATVGGRDDDVDPKDDPVDDGEEAETPGDAAESGDEEKCPTQATPASSLPRRGCGEGPQAFAASSSLSAFAFSSSSRRAFSARSCVDTSVAESRAQPPTATEEAAGVHRETDEEDAALGREKTRDRSVEGAAETPGSGTVRGESEQQRLVALSELSPFRDDSRLSVGVNSGDARDSGDGGQQREEERNAGGEACVNGRQRKGGALVCSCDIGEEKNGERDECPRAQLCIDVSQAALDANSEHSRDREEETIVTFCYGEPDQGQGVERMWGTEAKVEGTNDEEETGEEKAKERQTETRQAIGEERQKETREEKEEERQKETGEEKEEEKEEEMEVEGRGTGRSKEGTRANGDQNDVEVRLIQEECDEGESEISESFDCRGGEATRARDGAYVAAEVESGTDR</sequence>
<keyword evidence="7" id="KW-0788">Thiol protease</keyword>
<gene>
    <name evidence="13" type="ORF">TGFOU_206450</name>
</gene>
<comment type="similarity">
    <text evidence="2">Belongs to the peptidase C54 family.</text>
</comment>
<feature type="compositionally biased region" description="Polar residues" evidence="11">
    <location>
        <begin position="1241"/>
        <end position="1251"/>
    </location>
</feature>
<evidence type="ECO:0000256" key="6">
    <source>
        <dbReference type="ARBA" id="ARBA00022801"/>
    </source>
</evidence>
<feature type="compositionally biased region" description="Low complexity" evidence="11">
    <location>
        <begin position="454"/>
        <end position="465"/>
    </location>
</feature>
<feature type="region of interest" description="Disordered" evidence="11">
    <location>
        <begin position="2757"/>
        <end position="2808"/>
    </location>
</feature>
<feature type="region of interest" description="Disordered" evidence="11">
    <location>
        <begin position="2187"/>
        <end position="2347"/>
    </location>
</feature>
<feature type="compositionally biased region" description="Acidic residues" evidence="11">
    <location>
        <begin position="3716"/>
        <end position="3725"/>
    </location>
</feature>
<feature type="compositionally biased region" description="Low complexity" evidence="11">
    <location>
        <begin position="969"/>
        <end position="978"/>
    </location>
</feature>
<feature type="compositionally biased region" description="Polar residues" evidence="11">
    <location>
        <begin position="32"/>
        <end position="61"/>
    </location>
</feature>
<feature type="compositionally biased region" description="Acidic residues" evidence="11">
    <location>
        <begin position="2097"/>
        <end position="2106"/>
    </location>
</feature>
<feature type="domain" description="Peptidase C54 catalytic" evidence="12">
    <location>
        <begin position="3125"/>
        <end position="3238"/>
    </location>
</feature>
<dbReference type="GO" id="GO:0034727">
    <property type="term" value="P:piecemeal microautophagy of the nucleus"/>
    <property type="evidence" value="ECO:0007669"/>
    <property type="project" value="TreeGrafter"/>
</dbReference>
<dbReference type="GO" id="GO:0035973">
    <property type="term" value="P:aggrephagy"/>
    <property type="evidence" value="ECO:0007669"/>
    <property type="project" value="TreeGrafter"/>
</dbReference>
<feature type="region of interest" description="Disordered" evidence="11">
    <location>
        <begin position="2833"/>
        <end position="2860"/>
    </location>
</feature>
<feature type="region of interest" description="Disordered" evidence="11">
    <location>
        <begin position="837"/>
        <end position="859"/>
    </location>
</feature>
<feature type="compositionally biased region" description="Basic and acidic residues" evidence="11">
    <location>
        <begin position="3638"/>
        <end position="3673"/>
    </location>
</feature>
<dbReference type="GO" id="GO:0016485">
    <property type="term" value="P:protein processing"/>
    <property type="evidence" value="ECO:0007669"/>
    <property type="project" value="TreeGrafter"/>
</dbReference>
<dbReference type="OrthoDB" id="349368at2759"/>
<comment type="subcellular location">
    <subcellularLocation>
        <location evidence="1">Cytoplasm</location>
    </subcellularLocation>
</comment>
<feature type="compositionally biased region" description="Basic and acidic residues" evidence="11">
    <location>
        <begin position="3686"/>
        <end position="3698"/>
    </location>
</feature>
<feature type="compositionally biased region" description="Basic and acidic residues" evidence="11">
    <location>
        <begin position="3326"/>
        <end position="3335"/>
    </location>
</feature>
<feature type="compositionally biased region" description="Basic and acidic residues" evidence="11">
    <location>
        <begin position="2991"/>
        <end position="3001"/>
    </location>
</feature>
<feature type="compositionally biased region" description="Basic and acidic residues" evidence="11">
    <location>
        <begin position="2769"/>
        <end position="2807"/>
    </location>
</feature>
<feature type="compositionally biased region" description="Basic and acidic residues" evidence="11">
    <location>
        <begin position="1435"/>
        <end position="1449"/>
    </location>
</feature>
<evidence type="ECO:0000256" key="7">
    <source>
        <dbReference type="ARBA" id="ARBA00022807"/>
    </source>
</evidence>
<feature type="region of interest" description="Disordered" evidence="11">
    <location>
        <begin position="3289"/>
        <end position="3413"/>
    </location>
</feature>
<feature type="compositionally biased region" description="Polar residues" evidence="11">
    <location>
        <begin position="321"/>
        <end position="349"/>
    </location>
</feature>
<feature type="region of interest" description="Disordered" evidence="11">
    <location>
        <begin position="428"/>
        <end position="489"/>
    </location>
</feature>
<dbReference type="Pfam" id="PF03416">
    <property type="entry name" value="Peptidase_C54"/>
    <property type="match status" value="2"/>
</dbReference>
<feature type="region of interest" description="Disordered" evidence="11">
    <location>
        <begin position="607"/>
        <end position="651"/>
    </location>
</feature>
<evidence type="ECO:0000256" key="5">
    <source>
        <dbReference type="ARBA" id="ARBA00022670"/>
    </source>
</evidence>
<dbReference type="PANTHER" id="PTHR22624">
    <property type="entry name" value="CYSTEINE PROTEASE ATG4"/>
    <property type="match status" value="1"/>
</dbReference>
<feature type="region of interest" description="Disordered" evidence="11">
    <location>
        <begin position="1769"/>
        <end position="1789"/>
    </location>
</feature>
<feature type="region of interest" description="Disordered" evidence="11">
    <location>
        <begin position="18"/>
        <end position="120"/>
    </location>
</feature>
<feature type="compositionally biased region" description="Basic and acidic residues" evidence="11">
    <location>
        <begin position="3457"/>
        <end position="3480"/>
    </location>
</feature>
<feature type="compositionally biased region" description="Polar residues" evidence="11">
    <location>
        <begin position="1450"/>
        <end position="1459"/>
    </location>
</feature>
<dbReference type="InterPro" id="IPR005078">
    <property type="entry name" value="Peptidase_C54"/>
</dbReference>
<feature type="compositionally biased region" description="Basic and acidic residues" evidence="11">
    <location>
        <begin position="2107"/>
        <end position="2130"/>
    </location>
</feature>
<evidence type="ECO:0000256" key="9">
    <source>
        <dbReference type="ARBA" id="ARBA00023006"/>
    </source>
</evidence>
<keyword evidence="5" id="KW-0645">Protease</keyword>
<feature type="compositionally biased region" description="Basic residues" evidence="11">
    <location>
        <begin position="701"/>
        <end position="710"/>
    </location>
</feature>
<evidence type="ECO:0000256" key="2">
    <source>
        <dbReference type="ARBA" id="ARBA00010958"/>
    </source>
</evidence>
<dbReference type="GO" id="GO:0019786">
    <property type="term" value="F:protein-phosphatidylethanolamide deconjugating activity"/>
    <property type="evidence" value="ECO:0007669"/>
    <property type="project" value="InterPro"/>
</dbReference>
<feature type="compositionally biased region" description="Low complexity" evidence="11">
    <location>
        <begin position="2264"/>
        <end position="2276"/>
    </location>
</feature>
<feature type="region of interest" description="Disordered" evidence="11">
    <location>
        <begin position="316"/>
        <end position="403"/>
    </location>
</feature>
<keyword evidence="8" id="KW-0653">Protein transport</keyword>
<feature type="compositionally biased region" description="Acidic residues" evidence="11">
    <location>
        <begin position="3361"/>
        <end position="3378"/>
    </location>
</feature>
<reference evidence="13 14" key="1">
    <citation type="submission" date="2014-07" db="EMBL/GenBank/DDBJ databases">
        <authorList>
            <person name="Sibley D."/>
            <person name="Venepally P."/>
            <person name="Karamycheva S."/>
            <person name="Hadjithomas M."/>
            <person name="Khan A."/>
            <person name="Brunk B."/>
            <person name="Roos D."/>
            <person name="Caler E."/>
            <person name="Lorenzi H."/>
        </authorList>
    </citation>
    <scope>NUCLEOTIDE SEQUENCE [LARGE SCALE GENOMIC DNA]</scope>
    <source>
        <strain evidence="13 14">FOU</strain>
    </source>
</reference>
<feature type="compositionally biased region" description="Low complexity" evidence="11">
    <location>
        <begin position="3426"/>
        <end position="3436"/>
    </location>
</feature>
<accession>A0A086K181</accession>
<evidence type="ECO:0000313" key="13">
    <source>
        <dbReference type="EMBL" id="KFG38149.1"/>
    </source>
</evidence>
<feature type="region of interest" description="Disordered" evidence="11">
    <location>
        <begin position="1622"/>
        <end position="1684"/>
    </location>
</feature>
<dbReference type="EMBL" id="AEYH02002517">
    <property type="protein sequence ID" value="KFG38149.1"/>
    <property type="molecule type" value="Genomic_DNA"/>
</dbReference>
<keyword evidence="3" id="KW-0813">Transport</keyword>
<feature type="compositionally biased region" description="Acidic residues" evidence="11">
    <location>
        <begin position="3674"/>
        <end position="3685"/>
    </location>
</feature>
<keyword evidence="6" id="KW-0378">Hydrolase</keyword>
<evidence type="ECO:0000256" key="11">
    <source>
        <dbReference type="SAM" id="MobiDB-lite"/>
    </source>
</evidence>
<feature type="region of interest" description="Disordered" evidence="11">
    <location>
        <begin position="3716"/>
        <end position="3735"/>
    </location>
</feature>
<evidence type="ECO:0000256" key="8">
    <source>
        <dbReference type="ARBA" id="ARBA00022927"/>
    </source>
</evidence>
<dbReference type="VEuPathDB" id="ToxoDB:TGFOU_206450"/>
<feature type="compositionally biased region" description="Polar residues" evidence="11">
    <location>
        <begin position="1637"/>
        <end position="1649"/>
    </location>
</feature>
<feature type="compositionally biased region" description="Basic and acidic residues" evidence="11">
    <location>
        <begin position="2226"/>
        <end position="2253"/>
    </location>
</feature>
<feature type="compositionally biased region" description="Polar residues" evidence="11">
    <location>
        <begin position="1548"/>
        <end position="1569"/>
    </location>
</feature>
<feature type="region of interest" description="Disordered" evidence="11">
    <location>
        <begin position="2964"/>
        <end position="3020"/>
    </location>
</feature>
<evidence type="ECO:0000256" key="10">
    <source>
        <dbReference type="ARBA" id="ARBA00029362"/>
    </source>
</evidence>
<feature type="compositionally biased region" description="Basic and acidic residues" evidence="11">
    <location>
        <begin position="1254"/>
        <end position="1266"/>
    </location>
</feature>
<feature type="region of interest" description="Disordered" evidence="11">
    <location>
        <begin position="262"/>
        <end position="286"/>
    </location>
</feature>
<evidence type="ECO:0000256" key="4">
    <source>
        <dbReference type="ARBA" id="ARBA00022490"/>
    </source>
</evidence>
<keyword evidence="4" id="KW-0963">Cytoplasm</keyword>
<feature type="compositionally biased region" description="Polar residues" evidence="11">
    <location>
        <begin position="681"/>
        <end position="696"/>
    </location>
</feature>
<feature type="compositionally biased region" description="Low complexity" evidence="11">
    <location>
        <begin position="540"/>
        <end position="552"/>
    </location>
</feature>
<feature type="compositionally biased region" description="Polar residues" evidence="11">
    <location>
        <begin position="78"/>
        <end position="92"/>
    </location>
</feature>
<evidence type="ECO:0000259" key="12">
    <source>
        <dbReference type="Pfam" id="PF03416"/>
    </source>
</evidence>
<dbReference type="GO" id="GO:0000045">
    <property type="term" value="P:autophagosome assembly"/>
    <property type="evidence" value="ECO:0007669"/>
    <property type="project" value="TreeGrafter"/>
</dbReference>
<feature type="compositionally biased region" description="Polar residues" evidence="11">
    <location>
        <begin position="517"/>
        <end position="539"/>
    </location>
</feature>
<feature type="region of interest" description="Disordered" evidence="11">
    <location>
        <begin position="681"/>
        <end position="759"/>
    </location>
</feature>
<dbReference type="GO" id="GO:0000423">
    <property type="term" value="P:mitophagy"/>
    <property type="evidence" value="ECO:0007669"/>
    <property type="project" value="TreeGrafter"/>
</dbReference>
<feature type="region of interest" description="Disordered" evidence="11">
    <location>
        <begin position="3608"/>
        <end position="3707"/>
    </location>
</feature>
<evidence type="ECO:0000313" key="14">
    <source>
        <dbReference type="Proteomes" id="UP000028838"/>
    </source>
</evidence>
<evidence type="ECO:0000256" key="1">
    <source>
        <dbReference type="ARBA" id="ARBA00004496"/>
    </source>
</evidence>
<feature type="region of interest" description="Disordered" evidence="11">
    <location>
        <begin position="506"/>
        <end position="552"/>
    </location>
</feature>
<feature type="region of interest" description="Disordered" evidence="11">
    <location>
        <begin position="959"/>
        <end position="1030"/>
    </location>
</feature>
<organism evidence="13 14">
    <name type="scientific">Toxoplasma gondii FOU</name>
    <dbReference type="NCBI Taxonomy" id="943167"/>
    <lineage>
        <taxon>Eukaryota</taxon>
        <taxon>Sar</taxon>
        <taxon>Alveolata</taxon>
        <taxon>Apicomplexa</taxon>
        <taxon>Conoidasida</taxon>
        <taxon>Coccidia</taxon>
        <taxon>Eucoccidiorida</taxon>
        <taxon>Eimeriorina</taxon>
        <taxon>Sarcocystidae</taxon>
        <taxon>Toxoplasma</taxon>
    </lineage>
</organism>
<dbReference type="Proteomes" id="UP000028838">
    <property type="component" value="Unassembled WGS sequence"/>
</dbReference>
<dbReference type="SUPFAM" id="SSF54001">
    <property type="entry name" value="Cysteine proteinases"/>
    <property type="match status" value="3"/>
</dbReference>
<feature type="region of interest" description="Disordered" evidence="11">
    <location>
        <begin position="1401"/>
        <end position="1486"/>
    </location>
</feature>
<feature type="compositionally biased region" description="Polar residues" evidence="11">
    <location>
        <begin position="1422"/>
        <end position="1434"/>
    </location>
</feature>
<feature type="compositionally biased region" description="Basic and acidic residues" evidence="11">
    <location>
        <begin position="3046"/>
        <end position="3062"/>
    </location>
</feature>
<dbReference type="GO" id="GO:0004197">
    <property type="term" value="F:cysteine-type endopeptidase activity"/>
    <property type="evidence" value="ECO:0007669"/>
    <property type="project" value="TreeGrafter"/>
</dbReference>
<feature type="compositionally biased region" description="Polar residues" evidence="11">
    <location>
        <begin position="845"/>
        <end position="859"/>
    </location>
</feature>
<proteinExistence type="inferred from homology"/>
<dbReference type="PANTHER" id="PTHR22624:SF49">
    <property type="entry name" value="CYSTEINE PROTEASE"/>
    <property type="match status" value="1"/>
</dbReference>
<feature type="region of interest" description="Disordered" evidence="11">
    <location>
        <begin position="1543"/>
        <end position="1592"/>
    </location>
</feature>
<feature type="compositionally biased region" description="Basic and acidic residues" evidence="11">
    <location>
        <begin position="2848"/>
        <end position="2860"/>
    </location>
</feature>
<feature type="region of interest" description="Disordered" evidence="11">
    <location>
        <begin position="3426"/>
        <end position="3548"/>
    </location>
</feature>
<dbReference type="GO" id="GO:0015031">
    <property type="term" value="P:protein transport"/>
    <property type="evidence" value="ECO:0007669"/>
    <property type="project" value="UniProtKB-KW"/>
</dbReference>
<feature type="region of interest" description="Disordered" evidence="11">
    <location>
        <begin position="1847"/>
        <end position="1915"/>
    </location>
</feature>
<feature type="region of interest" description="Disordered" evidence="11">
    <location>
        <begin position="2012"/>
        <end position="2160"/>
    </location>
</feature>
<dbReference type="InterPro" id="IPR038765">
    <property type="entry name" value="Papain-like_cys_pep_sf"/>
</dbReference>
<evidence type="ECO:0000256" key="3">
    <source>
        <dbReference type="ARBA" id="ARBA00022448"/>
    </source>
</evidence>
<keyword evidence="9" id="KW-0072">Autophagy</keyword>
<comment type="caution">
    <text evidence="13">The sequence shown here is derived from an EMBL/GenBank/DDBJ whole genome shotgun (WGS) entry which is preliminary data.</text>
</comment>
<feature type="region of interest" description="Disordered" evidence="11">
    <location>
        <begin position="1235"/>
        <end position="1292"/>
    </location>
</feature>
<feature type="compositionally biased region" description="Low complexity" evidence="11">
    <location>
        <begin position="3070"/>
        <end position="3085"/>
    </location>
</feature>